<dbReference type="InterPro" id="IPR002921">
    <property type="entry name" value="Fungal_lipase-type"/>
</dbReference>
<dbReference type="AlphaFoldDB" id="A0AAD4S789"/>
<dbReference type="InterPro" id="IPR044819">
    <property type="entry name" value="OBL-like"/>
</dbReference>
<comment type="caution">
    <text evidence="2">The sequence shown here is derived from an EMBL/GenBank/DDBJ whole genome shotgun (WGS) entry which is preliminary data.</text>
</comment>
<dbReference type="GO" id="GO:0004806">
    <property type="term" value="F:triacylglycerol lipase activity"/>
    <property type="evidence" value="ECO:0007669"/>
    <property type="project" value="InterPro"/>
</dbReference>
<dbReference type="GO" id="GO:0006629">
    <property type="term" value="P:lipid metabolic process"/>
    <property type="evidence" value="ECO:0007669"/>
    <property type="project" value="InterPro"/>
</dbReference>
<dbReference type="Pfam" id="PF01764">
    <property type="entry name" value="Lipase_3"/>
    <property type="match status" value="1"/>
</dbReference>
<dbReference type="EMBL" id="JAJJMB010013055">
    <property type="protein sequence ID" value="KAI3871478.1"/>
    <property type="molecule type" value="Genomic_DNA"/>
</dbReference>
<reference evidence="2" key="1">
    <citation type="submission" date="2022-04" db="EMBL/GenBank/DDBJ databases">
        <title>A functionally conserved STORR gene fusion in Papaver species that diverged 16.8 million years ago.</title>
        <authorList>
            <person name="Catania T."/>
        </authorList>
    </citation>
    <scope>NUCLEOTIDE SEQUENCE</scope>
    <source>
        <strain evidence="2">S-188037</strain>
    </source>
</reference>
<accession>A0AAD4S789</accession>
<dbReference type="SUPFAM" id="SSF53474">
    <property type="entry name" value="alpha/beta-Hydrolases"/>
    <property type="match status" value="1"/>
</dbReference>
<dbReference type="Gene3D" id="3.40.50.1820">
    <property type="entry name" value="alpha/beta hydrolase"/>
    <property type="match status" value="1"/>
</dbReference>
<evidence type="ECO:0000259" key="1">
    <source>
        <dbReference type="Pfam" id="PF01764"/>
    </source>
</evidence>
<feature type="domain" description="Fungal lipase-type" evidence="1">
    <location>
        <begin position="223"/>
        <end position="383"/>
    </location>
</feature>
<dbReference type="InterPro" id="IPR029058">
    <property type="entry name" value="AB_hydrolase_fold"/>
</dbReference>
<proteinExistence type="predicted"/>
<name>A0AAD4S789_9MAGN</name>
<evidence type="ECO:0000313" key="2">
    <source>
        <dbReference type="EMBL" id="KAI3871478.1"/>
    </source>
</evidence>
<dbReference type="PANTHER" id="PTHR46086">
    <property type="entry name" value="ALPHA/BETA-HYDROLASES SUPERFAMILY PROTEIN"/>
    <property type="match status" value="1"/>
</dbReference>
<dbReference type="PANTHER" id="PTHR46086:SF17">
    <property type="entry name" value="ALPHA_BETA-HYDROLASES SUPERFAMILY PROTEIN"/>
    <property type="match status" value="1"/>
</dbReference>
<dbReference type="CDD" id="cd00519">
    <property type="entry name" value="Lipase_3"/>
    <property type="match status" value="1"/>
</dbReference>
<protein>
    <recommendedName>
        <fullName evidence="1">Fungal lipase-type domain-containing protein</fullName>
    </recommendedName>
</protein>
<sequence length="496" mass="56809">MVSYSSEHMIYHPEKLRLIDIISVLIFRRILSSSKFIESHHFNEDKLGNNVALPNLITILTLIIQKILGFLYLPFKLLGHVVEFILNLFSLNGGIFKLLLRIVTGKLVIPNKESAEYRSILGHIDGRLDLYNKTSFSFHAKCIPNQVRGSAADNTTNEIDPLDLSMMSAKVSYENAAYVKNAVTNHWKMHFVGFYDFWNEYQKTSSTQAFIYCDAPTNANLIVVAFRGTEPFNMKDWSTDVDLSWFSMGEMGRVHLGFMKALGLQNDRDYIKGWPKTYTGNKVLAYYTIRDQLNKLLEQHKGARIIVTGHSLGAALATLFPSILILHQEDTILKSIYGVYTFGQPRVGDKDFGVRMKENLNGTFKRYHRVVYRFDVVPRVPFDDRISQFAHFGGCLYFSSWYKGEVMKKEPNQNYFNPLYIIPKYFNAWVDLFRGIFAGVKLGKDFKESLMSILFRMVGLLIPGLASHSPRDTVNSVRLAKITTTANEDEEELVFV</sequence>
<organism evidence="2 3">
    <name type="scientific">Papaver atlanticum</name>
    <dbReference type="NCBI Taxonomy" id="357466"/>
    <lineage>
        <taxon>Eukaryota</taxon>
        <taxon>Viridiplantae</taxon>
        <taxon>Streptophyta</taxon>
        <taxon>Embryophyta</taxon>
        <taxon>Tracheophyta</taxon>
        <taxon>Spermatophyta</taxon>
        <taxon>Magnoliopsida</taxon>
        <taxon>Ranunculales</taxon>
        <taxon>Papaveraceae</taxon>
        <taxon>Papaveroideae</taxon>
        <taxon>Papaver</taxon>
    </lineage>
</organism>
<keyword evidence="3" id="KW-1185">Reference proteome</keyword>
<dbReference type="Proteomes" id="UP001202328">
    <property type="component" value="Unassembled WGS sequence"/>
</dbReference>
<gene>
    <name evidence="2" type="ORF">MKW98_011533</name>
</gene>
<evidence type="ECO:0000313" key="3">
    <source>
        <dbReference type="Proteomes" id="UP001202328"/>
    </source>
</evidence>